<protein>
    <submittedName>
        <fullName evidence="2">Ornithine cyclodeaminase</fullName>
    </submittedName>
</protein>
<evidence type="ECO:0000313" key="3">
    <source>
        <dbReference type="Proteomes" id="UP000282892"/>
    </source>
</evidence>
<dbReference type="Pfam" id="PF02423">
    <property type="entry name" value="OCD_Mu_crystall"/>
    <property type="match status" value="1"/>
</dbReference>
<dbReference type="Proteomes" id="UP000282892">
    <property type="component" value="Chromosome"/>
</dbReference>
<dbReference type="FunFam" id="3.40.50.720:FF:000311">
    <property type="entry name" value="Ornithine cyclodeaminase"/>
    <property type="match status" value="1"/>
</dbReference>
<gene>
    <name evidence="2" type="ORF">CHR53_05380</name>
</gene>
<name>A0A3T0HUH4_9BACI</name>
<evidence type="ECO:0000313" key="2">
    <source>
        <dbReference type="EMBL" id="AZU60743.1"/>
    </source>
</evidence>
<dbReference type="InterPro" id="IPR023401">
    <property type="entry name" value="ODC_N"/>
</dbReference>
<dbReference type="OrthoDB" id="9792005at2"/>
<comment type="similarity">
    <text evidence="1">Belongs to the ornithine cyclodeaminase/mu-crystallin family.</text>
</comment>
<organism evidence="2 3">
    <name type="scientific">Neobacillus mesonae</name>
    <dbReference type="NCBI Taxonomy" id="1193713"/>
    <lineage>
        <taxon>Bacteria</taxon>
        <taxon>Bacillati</taxon>
        <taxon>Bacillota</taxon>
        <taxon>Bacilli</taxon>
        <taxon>Bacillales</taxon>
        <taxon>Bacillaceae</taxon>
        <taxon>Neobacillus</taxon>
    </lineage>
</organism>
<dbReference type="InterPro" id="IPR036291">
    <property type="entry name" value="NAD(P)-bd_dom_sf"/>
</dbReference>
<keyword evidence="3" id="KW-1185">Reference proteome</keyword>
<proteinExistence type="inferred from homology"/>
<reference evidence="2 3" key="1">
    <citation type="submission" date="2017-07" db="EMBL/GenBank/DDBJ databases">
        <title>The complete genome sequence of Bacillus mesonae strain H20-5, an efficient strain improving plant abiotic stress resistance.</title>
        <authorList>
            <person name="Kim S.Y."/>
            <person name="Song H."/>
            <person name="Sang M.K."/>
            <person name="Weon H.-Y."/>
            <person name="Song J."/>
        </authorList>
    </citation>
    <scope>NUCLEOTIDE SEQUENCE [LARGE SCALE GENOMIC DNA]</scope>
    <source>
        <strain evidence="2 3">H20-5</strain>
    </source>
</reference>
<dbReference type="RefSeq" id="WP_127485527.1">
    <property type="nucleotide sequence ID" value="NZ_CP022572.1"/>
</dbReference>
<dbReference type="SUPFAM" id="SSF51735">
    <property type="entry name" value="NAD(P)-binding Rossmann-fold domains"/>
    <property type="match status" value="1"/>
</dbReference>
<dbReference type="AlphaFoldDB" id="A0A3T0HUH4"/>
<accession>A0A3T0HUH4</accession>
<evidence type="ECO:0000256" key="1">
    <source>
        <dbReference type="ARBA" id="ARBA00008903"/>
    </source>
</evidence>
<dbReference type="PIRSF" id="PIRSF001439">
    <property type="entry name" value="CryM"/>
    <property type="match status" value="1"/>
</dbReference>
<dbReference type="EMBL" id="CP022572">
    <property type="protein sequence ID" value="AZU60743.1"/>
    <property type="molecule type" value="Genomic_DNA"/>
</dbReference>
<dbReference type="PANTHER" id="PTHR13812">
    <property type="entry name" value="KETIMINE REDUCTASE MU-CRYSTALLIN"/>
    <property type="match status" value="1"/>
</dbReference>
<dbReference type="STRING" id="1193713.GCA_001636315_03602"/>
<dbReference type="KEGG" id="nmk:CHR53_05380"/>
<dbReference type="Gene3D" id="3.40.50.720">
    <property type="entry name" value="NAD(P)-binding Rossmann-like Domain"/>
    <property type="match status" value="1"/>
</dbReference>
<dbReference type="GO" id="GO:0005737">
    <property type="term" value="C:cytoplasm"/>
    <property type="evidence" value="ECO:0007669"/>
    <property type="project" value="TreeGrafter"/>
</dbReference>
<dbReference type="PANTHER" id="PTHR13812:SF19">
    <property type="entry name" value="KETIMINE REDUCTASE MU-CRYSTALLIN"/>
    <property type="match status" value="1"/>
</dbReference>
<dbReference type="Gene3D" id="3.30.1780.10">
    <property type="entry name" value="ornithine cyclodeaminase, domain 1"/>
    <property type="match status" value="1"/>
</dbReference>
<sequence length="329" mass="35361">MLILSEPQIRSLYTMKDAIQDLEAALIDYIEGEISNPHRTVIEFPDKKASALYMPSAIESVGKSAVKVVTIFPNNPSIGKRTTQGVILLSDTNNGDHLGCLNASYLTRLRTGAVSGIATKYLARENASSVAVVGTGAMAEEQLQAVLEVRDIKTIMLFNRTKEKAQAFAKKISELAPGFDGDIIVMHDVDEAVSKADIVICSTRSETPVFSGKALRPGTHINGVGSYLPHMQEVDVVTLHRCSKIVADTMEGVKDEAGDFIIPANAGTWSFSELHGEIGELAAGQISARENDEEITFFKSVGIAYFDIAVAAAVYEKAIQAGVGTQVEI</sequence>
<dbReference type="InterPro" id="IPR003462">
    <property type="entry name" value="ODC_Mu_crystall"/>
</dbReference>
<dbReference type="GO" id="GO:0019752">
    <property type="term" value="P:carboxylic acid metabolic process"/>
    <property type="evidence" value="ECO:0007669"/>
    <property type="project" value="UniProtKB-ARBA"/>
</dbReference>
<dbReference type="GO" id="GO:0016491">
    <property type="term" value="F:oxidoreductase activity"/>
    <property type="evidence" value="ECO:0007669"/>
    <property type="project" value="UniProtKB-ARBA"/>
</dbReference>